<evidence type="ECO:0000313" key="1">
    <source>
        <dbReference type="EMBL" id="OMO62933.1"/>
    </source>
</evidence>
<organism evidence="1 2">
    <name type="scientific">Corchorus capsularis</name>
    <name type="common">Jute</name>
    <dbReference type="NCBI Taxonomy" id="210143"/>
    <lineage>
        <taxon>Eukaryota</taxon>
        <taxon>Viridiplantae</taxon>
        <taxon>Streptophyta</taxon>
        <taxon>Embryophyta</taxon>
        <taxon>Tracheophyta</taxon>
        <taxon>Spermatophyta</taxon>
        <taxon>Magnoliopsida</taxon>
        <taxon>eudicotyledons</taxon>
        <taxon>Gunneridae</taxon>
        <taxon>Pentapetalae</taxon>
        <taxon>rosids</taxon>
        <taxon>malvids</taxon>
        <taxon>Malvales</taxon>
        <taxon>Malvaceae</taxon>
        <taxon>Grewioideae</taxon>
        <taxon>Apeibeae</taxon>
        <taxon>Corchorus</taxon>
    </lineage>
</organism>
<dbReference type="EMBL" id="AWWV01013081">
    <property type="protein sequence ID" value="OMO62933.1"/>
    <property type="molecule type" value="Genomic_DNA"/>
</dbReference>
<sequence>IIFPRSTKEKSFMPPCFSEVVSLSPHLFSALEAIGLNLFNFLETGKKGLALIGHRSTETATATVEMKAGENWFNLNLKLTLGIFMKMQPMEYKLPQSNWFKNRDHLKLPTRTKETTEETKEVDNLAESVAKEEIDTDSLRGKVIMQHQL</sequence>
<name>A0A1R3GXX7_COCAP</name>
<dbReference type="Gramene" id="OMO62933">
    <property type="protein sequence ID" value="OMO62933"/>
    <property type="gene ID" value="CCACVL1_22574"/>
</dbReference>
<comment type="caution">
    <text evidence="1">The sequence shown here is derived from an EMBL/GenBank/DDBJ whole genome shotgun (WGS) entry which is preliminary data.</text>
</comment>
<dbReference type="Proteomes" id="UP000188268">
    <property type="component" value="Unassembled WGS sequence"/>
</dbReference>
<feature type="non-terminal residue" evidence="1">
    <location>
        <position position="1"/>
    </location>
</feature>
<evidence type="ECO:0000313" key="2">
    <source>
        <dbReference type="Proteomes" id="UP000188268"/>
    </source>
</evidence>
<reference evidence="1 2" key="1">
    <citation type="submission" date="2013-09" db="EMBL/GenBank/DDBJ databases">
        <title>Corchorus capsularis genome sequencing.</title>
        <authorList>
            <person name="Alam M."/>
            <person name="Haque M.S."/>
            <person name="Islam M.S."/>
            <person name="Emdad E.M."/>
            <person name="Islam M.M."/>
            <person name="Ahmed B."/>
            <person name="Halim A."/>
            <person name="Hossen Q.M.M."/>
            <person name="Hossain M.Z."/>
            <person name="Ahmed R."/>
            <person name="Khan M.M."/>
            <person name="Islam R."/>
            <person name="Rashid M.M."/>
            <person name="Khan S.A."/>
            <person name="Rahman M.S."/>
            <person name="Alam M."/>
        </authorList>
    </citation>
    <scope>NUCLEOTIDE SEQUENCE [LARGE SCALE GENOMIC DNA]</scope>
    <source>
        <strain evidence="2">cv. CVL-1</strain>
        <tissue evidence="1">Whole seedling</tissue>
    </source>
</reference>
<accession>A0A1R3GXX7</accession>
<proteinExistence type="predicted"/>
<protein>
    <submittedName>
        <fullName evidence="1">WD repeat-containing protein 93</fullName>
    </submittedName>
</protein>
<gene>
    <name evidence="1" type="ORF">CCACVL1_22574</name>
</gene>
<keyword evidence="2" id="KW-1185">Reference proteome</keyword>
<dbReference type="AlphaFoldDB" id="A0A1R3GXX7"/>